<dbReference type="InterPro" id="IPR013436">
    <property type="entry name" value="Mobile_mystery_prot_B"/>
</dbReference>
<dbReference type="InterPro" id="IPR003812">
    <property type="entry name" value="Fido"/>
</dbReference>
<dbReference type="InterPro" id="IPR040198">
    <property type="entry name" value="Fido_containing"/>
</dbReference>
<dbReference type="PANTHER" id="PTHR13504">
    <property type="entry name" value="FIDO DOMAIN-CONTAINING PROTEIN DDB_G0283145"/>
    <property type="match status" value="1"/>
</dbReference>
<dbReference type="AlphaFoldDB" id="A0A3B1ABL3"/>
<protein>
    <recommendedName>
        <fullName evidence="1">Fido domain-containing protein</fullName>
    </recommendedName>
</protein>
<dbReference type="EMBL" id="UOFT01000058">
    <property type="protein sequence ID" value="VAW97403.1"/>
    <property type="molecule type" value="Genomic_DNA"/>
</dbReference>
<sequence length="195" mass="22806">MEFSYPKGATPLDPDEMEGLKHPHIETRGELDQLEQQNIQDGYKWLSQQRKYKTFANEEFIKTLHKMLLGEVWSWAGQFRLSEKNIGIDPIHIPVELRNLLDDVKAWLEYGTYEREEFAARLHHRLVKIHLFANGNGRHARIFTDVILEKDMGVAPINWGANSLSSDGEHREKYITALRAADRNDYKLLIEFVFK</sequence>
<organism evidence="2">
    <name type="scientific">hydrothermal vent metagenome</name>
    <dbReference type="NCBI Taxonomy" id="652676"/>
    <lineage>
        <taxon>unclassified sequences</taxon>
        <taxon>metagenomes</taxon>
        <taxon>ecological metagenomes</taxon>
    </lineage>
</organism>
<dbReference type="Gene3D" id="1.10.3290.10">
    <property type="entry name" value="Fido-like domain"/>
    <property type="match status" value="1"/>
</dbReference>
<dbReference type="Pfam" id="PF02661">
    <property type="entry name" value="Fic"/>
    <property type="match status" value="1"/>
</dbReference>
<reference evidence="2" key="1">
    <citation type="submission" date="2018-06" db="EMBL/GenBank/DDBJ databases">
        <authorList>
            <person name="Zhirakovskaya E."/>
        </authorList>
    </citation>
    <scope>NUCLEOTIDE SEQUENCE</scope>
</reference>
<feature type="domain" description="Fido" evidence="1">
    <location>
        <begin position="56"/>
        <end position="195"/>
    </location>
</feature>
<dbReference type="PROSITE" id="PS51459">
    <property type="entry name" value="FIDO"/>
    <property type="match status" value="1"/>
</dbReference>
<dbReference type="SUPFAM" id="SSF140931">
    <property type="entry name" value="Fic-like"/>
    <property type="match status" value="1"/>
</dbReference>
<proteinExistence type="predicted"/>
<dbReference type="InterPro" id="IPR036597">
    <property type="entry name" value="Fido-like_dom_sf"/>
</dbReference>
<dbReference type="NCBIfam" id="TIGR02613">
    <property type="entry name" value="mob_myst_B"/>
    <property type="match status" value="1"/>
</dbReference>
<evidence type="ECO:0000313" key="2">
    <source>
        <dbReference type="EMBL" id="VAW97403.1"/>
    </source>
</evidence>
<gene>
    <name evidence="2" type="ORF">MNBD_GAMMA23-916</name>
</gene>
<dbReference type="PANTHER" id="PTHR13504:SF39">
    <property type="entry name" value="CELL FILAMENTATION PROTEIN"/>
    <property type="match status" value="1"/>
</dbReference>
<evidence type="ECO:0000259" key="1">
    <source>
        <dbReference type="PROSITE" id="PS51459"/>
    </source>
</evidence>
<accession>A0A3B1ABL3</accession>
<name>A0A3B1ABL3_9ZZZZ</name>